<accession>A0A1A8G7U9</accession>
<evidence type="ECO:0000256" key="5">
    <source>
        <dbReference type="PROSITE-ProRule" id="PRU00076"/>
    </source>
</evidence>
<reference evidence="7" key="2">
    <citation type="submission" date="2016-06" db="EMBL/GenBank/DDBJ databases">
        <title>The genome of a short-lived fish provides insights into sex chromosome evolution and the genetic control of aging.</title>
        <authorList>
            <person name="Reichwald K."/>
            <person name="Felder M."/>
            <person name="Petzold A."/>
            <person name="Koch P."/>
            <person name="Groth M."/>
            <person name="Platzer M."/>
        </authorList>
    </citation>
    <scope>NUCLEOTIDE SEQUENCE</scope>
    <source>
        <tissue evidence="7">Brain</tissue>
    </source>
</reference>
<dbReference type="Pfam" id="PF07645">
    <property type="entry name" value="EGF_CA"/>
    <property type="match status" value="1"/>
</dbReference>
<dbReference type="InterPro" id="IPR009030">
    <property type="entry name" value="Growth_fac_rcpt_cys_sf"/>
</dbReference>
<dbReference type="FunFam" id="2.10.25.10:FF:000038">
    <property type="entry name" value="Fibrillin 2"/>
    <property type="match status" value="1"/>
</dbReference>
<dbReference type="CDD" id="cd00054">
    <property type="entry name" value="EGF_CA"/>
    <property type="match status" value="2"/>
</dbReference>
<keyword evidence="2" id="KW-0732">Signal</keyword>
<sequence length="200" mass="21602">CLNTLGSYRCVCHPGYQLSGHRCIDINECMRSVCPAHQQCRNTDGGYQCFDSCPAGMTTAENGDCVDIDECHDGSHMCRYTQTCQNTVGGYGCVCPEDTEPRGSGCHVWTSMNVCKHLTPVHTSVVTCPAASGASPGTCYRPCSRDCATEGSSLILQYKLLTLPSGIPANHNVVRLSAFSESGILQERTSFTILEQESET</sequence>
<reference evidence="7" key="1">
    <citation type="submission" date="2016-05" db="EMBL/GenBank/DDBJ databases">
        <authorList>
            <person name="Lavstsen T."/>
            <person name="Jespersen J.S."/>
        </authorList>
    </citation>
    <scope>NUCLEOTIDE SEQUENCE</scope>
    <source>
        <tissue evidence="7">Brain</tissue>
    </source>
</reference>
<dbReference type="GO" id="GO:0030855">
    <property type="term" value="P:epithelial cell differentiation"/>
    <property type="evidence" value="ECO:0007669"/>
    <property type="project" value="UniProtKB-ARBA"/>
</dbReference>
<feature type="domain" description="EGF-like" evidence="6">
    <location>
        <begin position="1"/>
        <end position="24"/>
    </location>
</feature>
<dbReference type="SUPFAM" id="SSF57184">
    <property type="entry name" value="Growth factor receptor domain"/>
    <property type="match status" value="1"/>
</dbReference>
<evidence type="ECO:0000313" key="7">
    <source>
        <dbReference type="EMBL" id="SBQ67153.1"/>
    </source>
</evidence>
<evidence type="ECO:0000256" key="2">
    <source>
        <dbReference type="ARBA" id="ARBA00022729"/>
    </source>
</evidence>
<evidence type="ECO:0000259" key="6">
    <source>
        <dbReference type="PROSITE" id="PS50026"/>
    </source>
</evidence>
<feature type="non-terminal residue" evidence="7">
    <location>
        <position position="200"/>
    </location>
</feature>
<dbReference type="InterPro" id="IPR026823">
    <property type="entry name" value="cEGF"/>
</dbReference>
<feature type="domain" description="EGF-like" evidence="6">
    <location>
        <begin position="67"/>
        <end position="107"/>
    </location>
</feature>
<dbReference type="InterPro" id="IPR001881">
    <property type="entry name" value="EGF-like_Ca-bd_dom"/>
</dbReference>
<organism evidence="7">
    <name type="scientific">Nothobranchius korthausae</name>
    <dbReference type="NCBI Taxonomy" id="1143690"/>
    <lineage>
        <taxon>Eukaryota</taxon>
        <taxon>Metazoa</taxon>
        <taxon>Chordata</taxon>
        <taxon>Craniata</taxon>
        <taxon>Vertebrata</taxon>
        <taxon>Euteleostomi</taxon>
        <taxon>Actinopterygii</taxon>
        <taxon>Neopterygii</taxon>
        <taxon>Teleostei</taxon>
        <taxon>Neoteleostei</taxon>
        <taxon>Acanthomorphata</taxon>
        <taxon>Ovalentaria</taxon>
        <taxon>Atherinomorphae</taxon>
        <taxon>Cyprinodontiformes</taxon>
        <taxon>Nothobranchiidae</taxon>
        <taxon>Nothobranchius</taxon>
    </lineage>
</organism>
<dbReference type="GO" id="GO:0005509">
    <property type="term" value="F:calcium ion binding"/>
    <property type="evidence" value="ECO:0007669"/>
    <property type="project" value="InterPro"/>
</dbReference>
<dbReference type="PANTHER" id="PTHR24034:SF209">
    <property type="entry name" value="EGF-LIKE DOMAIN-CONTAINING PROTEIN"/>
    <property type="match status" value="1"/>
</dbReference>
<keyword evidence="1 5" id="KW-0245">EGF-like domain</keyword>
<dbReference type="EMBL" id="HAEB01020626">
    <property type="protein sequence ID" value="SBQ67153.1"/>
    <property type="molecule type" value="Transcribed_RNA"/>
</dbReference>
<protein>
    <recommendedName>
        <fullName evidence="6">EGF-like domain-containing protein</fullName>
    </recommendedName>
</protein>
<dbReference type="AlphaFoldDB" id="A0A1A8G7U9"/>
<feature type="non-terminal residue" evidence="7">
    <location>
        <position position="1"/>
    </location>
</feature>
<evidence type="ECO:0000256" key="3">
    <source>
        <dbReference type="ARBA" id="ARBA00022737"/>
    </source>
</evidence>
<keyword evidence="3" id="KW-0677">Repeat</keyword>
<evidence type="ECO:0000256" key="4">
    <source>
        <dbReference type="ARBA" id="ARBA00023157"/>
    </source>
</evidence>
<dbReference type="FunFam" id="2.10.25.10:FF:000238">
    <property type="entry name" value="Hemicentin 1"/>
    <property type="match status" value="1"/>
</dbReference>
<dbReference type="InterPro" id="IPR000742">
    <property type="entry name" value="EGF"/>
</dbReference>
<proteinExistence type="predicted"/>
<evidence type="ECO:0000256" key="1">
    <source>
        <dbReference type="ARBA" id="ARBA00022536"/>
    </source>
</evidence>
<keyword evidence="4" id="KW-1015">Disulfide bond</keyword>
<comment type="caution">
    <text evidence="5">Lacks conserved residue(s) required for the propagation of feature annotation.</text>
</comment>
<dbReference type="SMART" id="SM00181">
    <property type="entry name" value="EGF"/>
    <property type="match status" value="3"/>
</dbReference>
<dbReference type="PANTHER" id="PTHR24034">
    <property type="entry name" value="EGF-LIKE DOMAIN-CONTAINING PROTEIN"/>
    <property type="match status" value="1"/>
</dbReference>
<dbReference type="InterPro" id="IPR050751">
    <property type="entry name" value="ECM_structural_protein"/>
</dbReference>
<dbReference type="PROSITE" id="PS01187">
    <property type="entry name" value="EGF_CA"/>
    <property type="match status" value="2"/>
</dbReference>
<gene>
    <name evidence="7" type="primary">Nfu_g_1_009150</name>
</gene>
<dbReference type="InterPro" id="IPR049883">
    <property type="entry name" value="NOTCH1_EGF-like"/>
</dbReference>
<dbReference type="InterPro" id="IPR000152">
    <property type="entry name" value="EGF-type_Asp/Asn_hydroxyl_site"/>
</dbReference>
<dbReference type="InterPro" id="IPR018097">
    <property type="entry name" value="EGF_Ca-bd_CS"/>
</dbReference>
<dbReference type="PROSITE" id="PS50026">
    <property type="entry name" value="EGF_3"/>
    <property type="match status" value="2"/>
</dbReference>
<dbReference type="PROSITE" id="PS00010">
    <property type="entry name" value="ASX_HYDROXYL"/>
    <property type="match status" value="2"/>
</dbReference>
<dbReference type="Gene3D" id="2.10.25.10">
    <property type="entry name" value="Laminin"/>
    <property type="match status" value="3"/>
</dbReference>
<dbReference type="SMART" id="SM00179">
    <property type="entry name" value="EGF_CA"/>
    <property type="match status" value="3"/>
</dbReference>
<dbReference type="Pfam" id="PF12662">
    <property type="entry name" value="cEGF"/>
    <property type="match status" value="1"/>
</dbReference>
<name>A0A1A8G7U9_9TELE</name>
<dbReference type="PROSITE" id="PS01186">
    <property type="entry name" value="EGF_2"/>
    <property type="match status" value="1"/>
</dbReference>